<proteinExistence type="predicted"/>
<feature type="region of interest" description="Disordered" evidence="1">
    <location>
        <begin position="19"/>
        <end position="41"/>
    </location>
</feature>
<gene>
    <name evidence="2" type="ORF">EVAR_82848_1</name>
</gene>
<organism evidence="2 3">
    <name type="scientific">Eumeta variegata</name>
    <name type="common">Bagworm moth</name>
    <name type="synonym">Eumeta japonica</name>
    <dbReference type="NCBI Taxonomy" id="151549"/>
    <lineage>
        <taxon>Eukaryota</taxon>
        <taxon>Metazoa</taxon>
        <taxon>Ecdysozoa</taxon>
        <taxon>Arthropoda</taxon>
        <taxon>Hexapoda</taxon>
        <taxon>Insecta</taxon>
        <taxon>Pterygota</taxon>
        <taxon>Neoptera</taxon>
        <taxon>Endopterygota</taxon>
        <taxon>Lepidoptera</taxon>
        <taxon>Glossata</taxon>
        <taxon>Ditrysia</taxon>
        <taxon>Tineoidea</taxon>
        <taxon>Psychidae</taxon>
        <taxon>Oiketicinae</taxon>
        <taxon>Eumeta</taxon>
    </lineage>
</organism>
<reference evidence="2 3" key="1">
    <citation type="journal article" date="2019" name="Commun. Biol.">
        <title>The bagworm genome reveals a unique fibroin gene that provides high tensile strength.</title>
        <authorList>
            <person name="Kono N."/>
            <person name="Nakamura H."/>
            <person name="Ohtoshi R."/>
            <person name="Tomita M."/>
            <person name="Numata K."/>
            <person name="Arakawa K."/>
        </authorList>
    </citation>
    <scope>NUCLEOTIDE SEQUENCE [LARGE SCALE GENOMIC DNA]</scope>
</reference>
<sequence>MAKEKMAIPSIENMRFKGPKRRSTCELNKHAGNAKKNKTRRDGFNSWRPYVTESAAARALRRYFLLARRPRHTRRRPAAAAPYNSRSTLACWSCSTMHLELRGSETPASAAAARQTADVGLLFIDNRSHDYGASVHLGEHFKPLVPVAVTAPLAAVGGSDPRRADAQDEVQVTQSKIKRLLESVPQQWDGLTEPCRKTQPKELELVYTLASFSGAAGKLPTQLCEKTRVAAASHDVTKCNSAALTAAPLAPVRLTAAPLQRR</sequence>
<name>A0A4C1V392_EUMVA</name>
<evidence type="ECO:0000313" key="2">
    <source>
        <dbReference type="EMBL" id="GBP33010.1"/>
    </source>
</evidence>
<accession>A0A4C1V392</accession>
<protein>
    <submittedName>
        <fullName evidence="2">Uncharacterized protein</fullName>
    </submittedName>
</protein>
<comment type="caution">
    <text evidence="2">The sequence shown here is derived from an EMBL/GenBank/DDBJ whole genome shotgun (WGS) entry which is preliminary data.</text>
</comment>
<dbReference type="AlphaFoldDB" id="A0A4C1V392"/>
<dbReference type="EMBL" id="BGZK01000268">
    <property type="protein sequence ID" value="GBP33010.1"/>
    <property type="molecule type" value="Genomic_DNA"/>
</dbReference>
<dbReference type="Proteomes" id="UP000299102">
    <property type="component" value="Unassembled WGS sequence"/>
</dbReference>
<keyword evidence="3" id="KW-1185">Reference proteome</keyword>
<evidence type="ECO:0000256" key="1">
    <source>
        <dbReference type="SAM" id="MobiDB-lite"/>
    </source>
</evidence>
<evidence type="ECO:0000313" key="3">
    <source>
        <dbReference type="Proteomes" id="UP000299102"/>
    </source>
</evidence>